<dbReference type="EMBL" id="RQVQ01000012">
    <property type="protein sequence ID" value="RRJ91228.1"/>
    <property type="molecule type" value="Genomic_DNA"/>
</dbReference>
<reference evidence="1 2" key="1">
    <citation type="submission" date="2018-11" db="EMBL/GenBank/DDBJ databases">
        <title>Flavobacterium sp. nov., YIM 102701-2 draft genome.</title>
        <authorList>
            <person name="Li G."/>
            <person name="Jiang Y."/>
        </authorList>
    </citation>
    <scope>NUCLEOTIDE SEQUENCE [LARGE SCALE GENOMIC DNA]</scope>
    <source>
        <strain evidence="1 2">YIM 102701-2</strain>
    </source>
</reference>
<accession>A0A3P3W9X4</accession>
<dbReference type="RefSeq" id="WP_125018668.1">
    <property type="nucleotide sequence ID" value="NZ_RQVQ01000012.1"/>
</dbReference>
<gene>
    <name evidence="1" type="ORF">EG240_06910</name>
</gene>
<dbReference type="Proteomes" id="UP000275719">
    <property type="component" value="Unassembled WGS sequence"/>
</dbReference>
<evidence type="ECO:0000313" key="2">
    <source>
        <dbReference type="Proteomes" id="UP000275719"/>
    </source>
</evidence>
<protein>
    <submittedName>
        <fullName evidence="1">Uncharacterized protein</fullName>
    </submittedName>
</protein>
<comment type="caution">
    <text evidence="1">The sequence shown here is derived from an EMBL/GenBank/DDBJ whole genome shotgun (WGS) entry which is preliminary data.</text>
</comment>
<keyword evidence="2" id="KW-1185">Reference proteome</keyword>
<name>A0A3P3W9X4_9FLAO</name>
<sequence>MKNIILIFLLFFISQIGTCQEDLENCFRVDDLSVEDRNYRYPFDKASKILFTSFDDDLKKLDLFEYERDEEQERYVVGEIMQIYFAFLKKNKSKYNPEMFNEKVELSETQKNEFTDLIYNFGNNHKDALLRWGANCYRPRNAILFFDENNQLFEFIEICFECNRYKKDSFKVDLNINCGEKLSLLKDLFEQAGIEYGIKKQL</sequence>
<dbReference type="OrthoDB" id="656959at2"/>
<proteinExistence type="predicted"/>
<organism evidence="1 2">
    <name type="scientific">Paenimyroides tangerinum</name>
    <dbReference type="NCBI Taxonomy" id="2488728"/>
    <lineage>
        <taxon>Bacteria</taxon>
        <taxon>Pseudomonadati</taxon>
        <taxon>Bacteroidota</taxon>
        <taxon>Flavobacteriia</taxon>
        <taxon>Flavobacteriales</taxon>
        <taxon>Flavobacteriaceae</taxon>
        <taxon>Paenimyroides</taxon>
    </lineage>
</organism>
<dbReference type="AlphaFoldDB" id="A0A3P3W9X4"/>
<evidence type="ECO:0000313" key="1">
    <source>
        <dbReference type="EMBL" id="RRJ91228.1"/>
    </source>
</evidence>